<dbReference type="PANTHER" id="PTHR43235">
    <property type="entry name" value="GLUTAMINE AMIDOTRANSFERASE PB2B2.05-RELATED"/>
    <property type="match status" value="1"/>
</dbReference>
<dbReference type="GO" id="GO:0016811">
    <property type="term" value="F:hydrolase activity, acting on carbon-nitrogen (but not peptide) bonds, in linear amides"/>
    <property type="evidence" value="ECO:0007669"/>
    <property type="project" value="InterPro"/>
</dbReference>
<dbReference type="AlphaFoldDB" id="A0A0F9GF42"/>
<dbReference type="EMBL" id="LAZR01020361">
    <property type="protein sequence ID" value="KKL89176.1"/>
    <property type="molecule type" value="Genomic_DNA"/>
</dbReference>
<dbReference type="SUPFAM" id="SSF52317">
    <property type="entry name" value="Class I glutamine amidotransferase-like"/>
    <property type="match status" value="1"/>
</dbReference>
<organism evidence="1">
    <name type="scientific">marine sediment metagenome</name>
    <dbReference type="NCBI Taxonomy" id="412755"/>
    <lineage>
        <taxon>unclassified sequences</taxon>
        <taxon>metagenomes</taxon>
        <taxon>ecological metagenomes</taxon>
    </lineage>
</organism>
<dbReference type="PROSITE" id="PS51273">
    <property type="entry name" value="GATASE_TYPE_1"/>
    <property type="match status" value="1"/>
</dbReference>
<dbReference type="GO" id="GO:0005829">
    <property type="term" value="C:cytosol"/>
    <property type="evidence" value="ECO:0007669"/>
    <property type="project" value="TreeGrafter"/>
</dbReference>
<accession>A0A0F9GF42</accession>
<sequence>MIGLAYPAFYDHFKYHYPKLVRIEAIEDIEKCNLIIFPGGADINPKIYGELNRHSYCNLYRDKVELKVLKTALKLNKKILGVCRGHQLVNAYLGARMVQDMYEDLGPNSHGGIHKLEFLTNNSIIERFFNITNSIHHQGIITSGKGLTPTSKFKKVIESVESENIITVQFHPEMMGRDGDEFFAFIKKWSIQ</sequence>
<dbReference type="Pfam" id="PF07722">
    <property type="entry name" value="Peptidase_C26"/>
    <property type="match status" value="1"/>
</dbReference>
<dbReference type="InterPro" id="IPR044668">
    <property type="entry name" value="PuuD-like"/>
</dbReference>
<dbReference type="PANTHER" id="PTHR43235:SF1">
    <property type="entry name" value="GLUTAMINE AMIDOTRANSFERASE PB2B2.05-RELATED"/>
    <property type="match status" value="1"/>
</dbReference>
<proteinExistence type="predicted"/>
<comment type="caution">
    <text evidence="1">The sequence shown here is derived from an EMBL/GenBank/DDBJ whole genome shotgun (WGS) entry which is preliminary data.</text>
</comment>
<protein>
    <submittedName>
        <fullName evidence="1">Uncharacterized protein</fullName>
    </submittedName>
</protein>
<gene>
    <name evidence="1" type="ORF">LCGC14_1917310</name>
</gene>
<evidence type="ECO:0000313" key="1">
    <source>
        <dbReference type="EMBL" id="KKL89176.1"/>
    </source>
</evidence>
<reference evidence="1" key="1">
    <citation type="journal article" date="2015" name="Nature">
        <title>Complex archaea that bridge the gap between prokaryotes and eukaryotes.</title>
        <authorList>
            <person name="Spang A."/>
            <person name="Saw J.H."/>
            <person name="Jorgensen S.L."/>
            <person name="Zaremba-Niedzwiedzka K."/>
            <person name="Martijn J."/>
            <person name="Lind A.E."/>
            <person name="van Eijk R."/>
            <person name="Schleper C."/>
            <person name="Guy L."/>
            <person name="Ettema T.J."/>
        </authorList>
    </citation>
    <scope>NUCLEOTIDE SEQUENCE</scope>
</reference>
<dbReference type="InterPro" id="IPR011697">
    <property type="entry name" value="Peptidase_C26"/>
</dbReference>
<name>A0A0F9GF42_9ZZZZ</name>
<dbReference type="InterPro" id="IPR029062">
    <property type="entry name" value="Class_I_gatase-like"/>
</dbReference>
<dbReference type="Gene3D" id="3.40.50.880">
    <property type="match status" value="1"/>
</dbReference>